<dbReference type="PROSITE" id="PS00279">
    <property type="entry name" value="MACPF_1"/>
    <property type="match status" value="1"/>
</dbReference>
<evidence type="ECO:0000256" key="4">
    <source>
        <dbReference type="ARBA" id="ARBA00022729"/>
    </source>
</evidence>
<dbReference type="EMBL" id="CAJOBC010007709">
    <property type="protein sequence ID" value="CAF3940478.1"/>
    <property type="molecule type" value="Genomic_DNA"/>
</dbReference>
<keyword evidence="5" id="KW-0472">Membrane</keyword>
<evidence type="ECO:0000256" key="3">
    <source>
        <dbReference type="ARBA" id="ARBA00022525"/>
    </source>
</evidence>
<dbReference type="Proteomes" id="UP000663829">
    <property type="component" value="Unassembled WGS sequence"/>
</dbReference>
<keyword evidence="3" id="KW-0964">Secreted</keyword>
<evidence type="ECO:0000256" key="2">
    <source>
        <dbReference type="ARBA" id="ARBA00004613"/>
    </source>
</evidence>
<comment type="subcellular location">
    <subcellularLocation>
        <location evidence="1">Membrane</location>
    </subcellularLocation>
    <subcellularLocation>
        <location evidence="2">Secreted</location>
    </subcellularLocation>
</comment>
<proteinExistence type="predicted"/>
<dbReference type="InterPro" id="IPR020864">
    <property type="entry name" value="MACPF"/>
</dbReference>
<sequence length="1150" mass="130922">MIKSLLLHFSYFSSFQIGNSIPIPIEGVGVGTLSLGYHSTLNKTNEKIKNEHKAVGTSTSWWGMYALHLASTFLLKFGPMFNKTLAQLSADPQTDSDQQMYNLLISTFGTHYVSSVIVGGVVHVYTFVSNAYAKEASTEQFSQQCHKIIPPVFIGDGEESVNSSDWKKWMKNASNQPSVINRTISNITDLLIDYPPEIRKHLQLTINYYLKNGVLPTLEQINTYQNQQRNKRQLSNDEELIPPIPGLDVVGCGFDITSLETKVCLLNAENSSDTWTDPLNLLASFFVPDGFFVVDIPNLLTKYGLKVFTNLTEFFSDSIYRTESTWSSSFRGIGANTRSTEVRTRIQNFYEYNFYLAWIYRQIIWYTLAVPSFPPPKLNPIAQRAFDQLPTTYDATNVDVWKQFFDAYGTHYVVSADMGGMAWAEDWIQKCLFERRTETWIKEQTSRSFFGFFSSYSSATSDGHTLNVDKEYKELTWSTFKLVGGIETPDLRRFDKWLASIKYHPRPVNYRLMPIHTLLPNGAQRDALETASILFRSEMVNESNAHIVNMESIQQSANSNPAIKCQPFTAKNRKRRDLSVQDLSDKDELSTDVHWLNESGENETYTEPYIQFDTTEARSIFCPMIGFHGPYCPGDTSESNNSYVNVTNKSYRVRRQDDLEYVKLPKAVGLAFDVTVGKLLLPAIEFNYSDSTRLWSDDSSGQSFIIPAGVKITNAAPDDSSVKIRIYKNENDLLQVWLRNEESGQWWGGEFAHVQNISEIYDTFYKDNRAMAISQKLYVLYSLTVDGADNPATIKLNDYAKNAIDALTLKYDQRLYDEFMNAWGTHVAVETKVGGMKEQQVIYKECMLKTSDFVDGISEAQLEKNLQQELLSPLRPCLDDYYYFRRRTYVNHFIGGDLTKINNTQLWQKTILKDPVVLTVSRYVPWSDIVENQTISKNLKRAIKYRLDTINAARTEQANQVQVQRLNATIPAKYVIYKAVYKPPDTTTPMPLTEYTKDPTMTEETTSPPFEYIYEVGVDNVTLASAYICPSVEETLPYCNVGRNISSCPLAVIKNNWTMTNQVQLLYERSQTTGSFRTVARRIYGNITIAGTHTFQNYDVQGPWTQAGCSKIVNPCFDTAAGRYDKDAYICSGCEITCDEPKKTTCNFAD</sequence>
<evidence type="ECO:0000313" key="9">
    <source>
        <dbReference type="EMBL" id="CAF3940478.1"/>
    </source>
</evidence>
<dbReference type="SMART" id="SM00457">
    <property type="entry name" value="MACPF"/>
    <property type="match status" value="1"/>
</dbReference>
<dbReference type="PANTHER" id="PTHR46096">
    <property type="entry name" value="PERFORIN-1"/>
    <property type="match status" value="1"/>
</dbReference>
<evidence type="ECO:0000256" key="5">
    <source>
        <dbReference type="ARBA" id="ARBA00023136"/>
    </source>
</evidence>
<organism evidence="8 10">
    <name type="scientific">Didymodactylos carnosus</name>
    <dbReference type="NCBI Taxonomy" id="1234261"/>
    <lineage>
        <taxon>Eukaryota</taxon>
        <taxon>Metazoa</taxon>
        <taxon>Spiralia</taxon>
        <taxon>Gnathifera</taxon>
        <taxon>Rotifera</taxon>
        <taxon>Eurotatoria</taxon>
        <taxon>Bdelloidea</taxon>
        <taxon>Philodinida</taxon>
        <taxon>Philodinidae</taxon>
        <taxon>Didymodactylos</taxon>
    </lineage>
</organism>
<dbReference type="PROSITE" id="PS51412">
    <property type="entry name" value="MACPF_2"/>
    <property type="match status" value="2"/>
</dbReference>
<feature type="domain" description="MACPF" evidence="7">
    <location>
        <begin position="651"/>
        <end position="962"/>
    </location>
</feature>
<evidence type="ECO:0000313" key="10">
    <source>
        <dbReference type="Proteomes" id="UP000663829"/>
    </source>
</evidence>
<keyword evidence="6" id="KW-1015">Disulfide bond</keyword>
<name>A0A814UG72_9BILA</name>
<gene>
    <name evidence="8" type="ORF">GPM918_LOCUS22464</name>
    <name evidence="9" type="ORF">SRO942_LOCUS22462</name>
</gene>
<dbReference type="Proteomes" id="UP000681722">
    <property type="component" value="Unassembled WGS sequence"/>
</dbReference>
<dbReference type="InterPro" id="IPR052784">
    <property type="entry name" value="Perforin-1_pore-forming"/>
</dbReference>
<dbReference type="OrthoDB" id="1366754at2759"/>
<keyword evidence="4" id="KW-0732">Signal</keyword>
<evidence type="ECO:0000313" key="8">
    <source>
        <dbReference type="EMBL" id="CAF1176450.1"/>
    </source>
</evidence>
<dbReference type="GO" id="GO:0022829">
    <property type="term" value="F:wide pore channel activity"/>
    <property type="evidence" value="ECO:0007669"/>
    <property type="project" value="TreeGrafter"/>
</dbReference>
<evidence type="ECO:0000256" key="1">
    <source>
        <dbReference type="ARBA" id="ARBA00004370"/>
    </source>
</evidence>
<dbReference type="InterPro" id="IPR020863">
    <property type="entry name" value="MACPF_CS"/>
</dbReference>
<evidence type="ECO:0000259" key="7">
    <source>
        <dbReference type="PROSITE" id="PS51412"/>
    </source>
</evidence>
<dbReference type="PANTHER" id="PTHR46096:SF3">
    <property type="entry name" value="PERFORIN-1"/>
    <property type="match status" value="1"/>
</dbReference>
<keyword evidence="10" id="KW-1185">Reference proteome</keyword>
<evidence type="ECO:0000256" key="6">
    <source>
        <dbReference type="ARBA" id="ARBA00023157"/>
    </source>
</evidence>
<dbReference type="GO" id="GO:0016020">
    <property type="term" value="C:membrane"/>
    <property type="evidence" value="ECO:0007669"/>
    <property type="project" value="UniProtKB-SubCell"/>
</dbReference>
<dbReference type="Pfam" id="PF01823">
    <property type="entry name" value="MACPF"/>
    <property type="match status" value="3"/>
</dbReference>
<comment type="caution">
    <text evidence="8">The sequence shown here is derived from an EMBL/GenBank/DDBJ whole genome shotgun (WGS) entry which is preliminary data.</text>
</comment>
<protein>
    <recommendedName>
        <fullName evidence="7">MACPF domain-containing protein</fullName>
    </recommendedName>
</protein>
<dbReference type="AlphaFoldDB" id="A0A814UG72"/>
<dbReference type="GO" id="GO:0051607">
    <property type="term" value="P:defense response to virus"/>
    <property type="evidence" value="ECO:0007669"/>
    <property type="project" value="TreeGrafter"/>
</dbReference>
<feature type="domain" description="MACPF" evidence="7">
    <location>
        <begin position="233"/>
        <end position="550"/>
    </location>
</feature>
<dbReference type="EMBL" id="CAJNOQ010007709">
    <property type="protein sequence ID" value="CAF1176450.1"/>
    <property type="molecule type" value="Genomic_DNA"/>
</dbReference>
<dbReference type="GO" id="GO:0005576">
    <property type="term" value="C:extracellular region"/>
    <property type="evidence" value="ECO:0007669"/>
    <property type="project" value="UniProtKB-SubCell"/>
</dbReference>
<accession>A0A814UG72</accession>
<reference evidence="8" key="1">
    <citation type="submission" date="2021-02" db="EMBL/GenBank/DDBJ databases">
        <authorList>
            <person name="Nowell W R."/>
        </authorList>
    </citation>
    <scope>NUCLEOTIDE SEQUENCE</scope>
</reference>